<dbReference type="AlphaFoldDB" id="A0A9P1DAC3"/>
<proteinExistence type="predicted"/>
<keyword evidence="1" id="KW-0472">Membrane</keyword>
<evidence type="ECO:0000313" key="2">
    <source>
        <dbReference type="EMBL" id="CAI4005669.1"/>
    </source>
</evidence>
<comment type="caution">
    <text evidence="2">The sequence shown here is derived from an EMBL/GenBank/DDBJ whole genome shotgun (WGS) entry which is preliminary data.</text>
</comment>
<evidence type="ECO:0000256" key="1">
    <source>
        <dbReference type="SAM" id="Phobius"/>
    </source>
</evidence>
<feature type="transmembrane region" description="Helical" evidence="1">
    <location>
        <begin position="105"/>
        <end position="123"/>
    </location>
</feature>
<dbReference type="EMBL" id="CAMXCT010003668">
    <property type="protein sequence ID" value="CAI4005669.1"/>
    <property type="molecule type" value="Genomic_DNA"/>
</dbReference>
<protein>
    <submittedName>
        <fullName evidence="2">Uncharacterized protein</fullName>
    </submittedName>
</protein>
<dbReference type="Proteomes" id="UP001152797">
    <property type="component" value="Unassembled WGS sequence"/>
</dbReference>
<keyword evidence="1" id="KW-1133">Transmembrane helix</keyword>
<gene>
    <name evidence="2" type="ORF">C1SCF055_LOCUS31377</name>
</gene>
<reference evidence="2" key="1">
    <citation type="submission" date="2022-10" db="EMBL/GenBank/DDBJ databases">
        <authorList>
            <person name="Chen Y."/>
            <person name="Dougan E. K."/>
            <person name="Chan C."/>
            <person name="Rhodes N."/>
            <person name="Thang M."/>
        </authorList>
    </citation>
    <scope>NUCLEOTIDE SEQUENCE</scope>
</reference>
<dbReference type="EMBL" id="CAMXCT020003668">
    <property type="protein sequence ID" value="CAL1159044.1"/>
    <property type="molecule type" value="Genomic_DNA"/>
</dbReference>
<dbReference type="EMBL" id="CAMXCT030003668">
    <property type="protein sequence ID" value="CAL4792981.1"/>
    <property type="molecule type" value="Genomic_DNA"/>
</dbReference>
<keyword evidence="1" id="KW-0812">Transmembrane</keyword>
<keyword evidence="4" id="KW-1185">Reference proteome</keyword>
<organism evidence="2">
    <name type="scientific">Cladocopium goreaui</name>
    <dbReference type="NCBI Taxonomy" id="2562237"/>
    <lineage>
        <taxon>Eukaryota</taxon>
        <taxon>Sar</taxon>
        <taxon>Alveolata</taxon>
        <taxon>Dinophyceae</taxon>
        <taxon>Suessiales</taxon>
        <taxon>Symbiodiniaceae</taxon>
        <taxon>Cladocopium</taxon>
    </lineage>
</organism>
<reference evidence="3" key="2">
    <citation type="submission" date="2024-04" db="EMBL/GenBank/DDBJ databases">
        <authorList>
            <person name="Chen Y."/>
            <person name="Shah S."/>
            <person name="Dougan E. K."/>
            <person name="Thang M."/>
            <person name="Chan C."/>
        </authorList>
    </citation>
    <scope>NUCLEOTIDE SEQUENCE [LARGE SCALE GENOMIC DNA]</scope>
</reference>
<sequence length="125" mass="14454">MHVGSRRAHEWIFFSENMTVGFLRRTRKSHKMVFGSCGMWTHVADAAGGSSICLRGFGCEPGVRLWNLDFRYEGAAPWLLHHIYIYLFIYLHIISIYLSIYLPNYLSISISISISIIYLSIYLSK</sequence>
<accession>A0A9P1DAC3</accession>
<evidence type="ECO:0000313" key="4">
    <source>
        <dbReference type="Proteomes" id="UP001152797"/>
    </source>
</evidence>
<feature type="transmembrane region" description="Helical" evidence="1">
    <location>
        <begin position="78"/>
        <end position="99"/>
    </location>
</feature>
<evidence type="ECO:0000313" key="3">
    <source>
        <dbReference type="EMBL" id="CAL1159044.1"/>
    </source>
</evidence>
<name>A0A9P1DAC3_9DINO</name>